<keyword evidence="2" id="KW-1133">Transmembrane helix</keyword>
<feature type="transmembrane region" description="Helical" evidence="2">
    <location>
        <begin position="99"/>
        <end position="122"/>
    </location>
</feature>
<dbReference type="Proteomes" id="UP001458880">
    <property type="component" value="Unassembled WGS sequence"/>
</dbReference>
<feature type="region of interest" description="Disordered" evidence="1">
    <location>
        <begin position="54"/>
        <end position="92"/>
    </location>
</feature>
<feature type="domain" description="Tubulin epsilon and delta complex protein 1" evidence="3">
    <location>
        <begin position="247"/>
        <end position="350"/>
    </location>
</feature>
<dbReference type="EMBL" id="JASPKY010000498">
    <property type="protein sequence ID" value="KAK9694929.1"/>
    <property type="molecule type" value="Genomic_DNA"/>
</dbReference>
<comment type="caution">
    <text evidence="4">The sequence shown here is derived from an EMBL/GenBank/DDBJ whole genome shotgun (WGS) entry which is preliminary data.</text>
</comment>
<dbReference type="Pfam" id="PF14970">
    <property type="entry name" value="TEDC1"/>
    <property type="match status" value="1"/>
</dbReference>
<feature type="region of interest" description="Disordered" evidence="1">
    <location>
        <begin position="143"/>
        <end position="179"/>
    </location>
</feature>
<evidence type="ECO:0000256" key="2">
    <source>
        <dbReference type="SAM" id="Phobius"/>
    </source>
</evidence>
<evidence type="ECO:0000259" key="3">
    <source>
        <dbReference type="Pfam" id="PF14970"/>
    </source>
</evidence>
<keyword evidence="2" id="KW-0812">Transmembrane</keyword>
<dbReference type="AlphaFoldDB" id="A0AAW1IXK4"/>
<accession>A0AAW1IXK4</accession>
<dbReference type="InterPro" id="IPR027996">
    <property type="entry name" value="TEDC1_dom"/>
</dbReference>
<keyword evidence="5" id="KW-1185">Reference proteome</keyword>
<name>A0AAW1IXK4_POPJA</name>
<feature type="compositionally biased region" description="Polar residues" evidence="1">
    <location>
        <begin position="143"/>
        <end position="177"/>
    </location>
</feature>
<evidence type="ECO:0000256" key="1">
    <source>
        <dbReference type="SAM" id="MobiDB-lite"/>
    </source>
</evidence>
<evidence type="ECO:0000313" key="5">
    <source>
        <dbReference type="Proteomes" id="UP001458880"/>
    </source>
</evidence>
<sequence length="361" mass="41118">MYIQNFKNSKFELALQLNIDATSTLAQFTTDAEGTTFDTSEKSTATIINITTTLEPSSTTESPTTTSSTTQETPKISYGTRPPTSTRPHDRINSETSEIIALVIGIIAGALIAVILIILVILKFKSRSDRSYKVDDGKGYQQGPNTALLGNTSTTNGQTQYQMNGSLRNGSEKNGQMQKKKRESKDIKEWYIPLKCSSNLFYFETKRKEIAAEHVLVYNFWYLLYKFTKNSKLDIVTTAKLFLHSIDYRCLPFYSLPNDMSCGSRELLLALGFAMNKNNLLYEMIQNKIEATPINPKYSFLPTPIRKSMRCENEMFESKDQKAMQWIKGRTNITKRLCCETQNKINKLLKQAEFGYNWGRF</sequence>
<organism evidence="4 5">
    <name type="scientific">Popillia japonica</name>
    <name type="common">Japanese beetle</name>
    <dbReference type="NCBI Taxonomy" id="7064"/>
    <lineage>
        <taxon>Eukaryota</taxon>
        <taxon>Metazoa</taxon>
        <taxon>Ecdysozoa</taxon>
        <taxon>Arthropoda</taxon>
        <taxon>Hexapoda</taxon>
        <taxon>Insecta</taxon>
        <taxon>Pterygota</taxon>
        <taxon>Neoptera</taxon>
        <taxon>Endopterygota</taxon>
        <taxon>Coleoptera</taxon>
        <taxon>Polyphaga</taxon>
        <taxon>Scarabaeiformia</taxon>
        <taxon>Scarabaeidae</taxon>
        <taxon>Rutelinae</taxon>
        <taxon>Popillia</taxon>
    </lineage>
</organism>
<proteinExistence type="predicted"/>
<protein>
    <submittedName>
        <fullName evidence="4">Tubulin epsilon and delta complex protein 1</fullName>
    </submittedName>
</protein>
<keyword evidence="2" id="KW-0472">Membrane</keyword>
<reference evidence="4 5" key="1">
    <citation type="journal article" date="2024" name="BMC Genomics">
        <title>De novo assembly and annotation of Popillia japonica's genome with initial clues to its potential as an invasive pest.</title>
        <authorList>
            <person name="Cucini C."/>
            <person name="Boschi S."/>
            <person name="Funari R."/>
            <person name="Cardaioli E."/>
            <person name="Iannotti N."/>
            <person name="Marturano G."/>
            <person name="Paoli F."/>
            <person name="Bruttini M."/>
            <person name="Carapelli A."/>
            <person name="Frati F."/>
            <person name="Nardi F."/>
        </authorList>
    </citation>
    <scope>NUCLEOTIDE SEQUENCE [LARGE SCALE GENOMIC DNA]</scope>
    <source>
        <strain evidence="4">DMR45628</strain>
    </source>
</reference>
<feature type="compositionally biased region" description="Low complexity" evidence="1">
    <location>
        <begin position="54"/>
        <end position="74"/>
    </location>
</feature>
<evidence type="ECO:0000313" key="4">
    <source>
        <dbReference type="EMBL" id="KAK9694929.1"/>
    </source>
</evidence>
<gene>
    <name evidence="4" type="ORF">QE152_g33210</name>
</gene>